<gene>
    <name evidence="1" type="ORF">H0H81_004224</name>
</gene>
<reference evidence="1" key="2">
    <citation type="submission" date="2021-10" db="EMBL/GenBank/DDBJ databases">
        <title>Phylogenomics reveals ancestral predisposition of the termite-cultivated fungus Termitomyces towards a domesticated lifestyle.</title>
        <authorList>
            <person name="Auxier B."/>
            <person name="Grum-Grzhimaylo A."/>
            <person name="Cardenas M.E."/>
            <person name="Lodge J.D."/>
            <person name="Laessoe T."/>
            <person name="Pedersen O."/>
            <person name="Smith M.E."/>
            <person name="Kuyper T.W."/>
            <person name="Franco-Molano E.A."/>
            <person name="Baroni T.J."/>
            <person name="Aanen D.K."/>
        </authorList>
    </citation>
    <scope>NUCLEOTIDE SEQUENCE</scope>
    <source>
        <strain evidence="1">D49</strain>
    </source>
</reference>
<accession>A0A9P7K5C3</accession>
<dbReference type="Proteomes" id="UP000717328">
    <property type="component" value="Unassembled WGS sequence"/>
</dbReference>
<evidence type="ECO:0000313" key="2">
    <source>
        <dbReference type="Proteomes" id="UP000717328"/>
    </source>
</evidence>
<protein>
    <submittedName>
        <fullName evidence="1">Uncharacterized protein</fullName>
    </submittedName>
</protein>
<reference evidence="1" key="1">
    <citation type="submission" date="2021-02" db="EMBL/GenBank/DDBJ databases">
        <authorList>
            <person name="Nieuwenhuis M."/>
            <person name="Van De Peppel L.J.J."/>
        </authorList>
    </citation>
    <scope>NUCLEOTIDE SEQUENCE</scope>
    <source>
        <strain evidence="1">D49</strain>
    </source>
</reference>
<sequence>MERLSSLGTRQWTACEYRIRWISQHGYGVWVSIFTWNALKDCLLKILGDRQAHAEPTGLPDIDSGMAADFWQYTLLSQTAAQSKLHRVRVHQVDCNTVLPNSM</sequence>
<dbReference type="AlphaFoldDB" id="A0A9P7K5C3"/>
<name>A0A9P7K5C3_9AGAR</name>
<dbReference type="EMBL" id="JABCKI010005822">
    <property type="protein sequence ID" value="KAG5637528.1"/>
    <property type="molecule type" value="Genomic_DNA"/>
</dbReference>
<evidence type="ECO:0000313" key="1">
    <source>
        <dbReference type="EMBL" id="KAG5637528.1"/>
    </source>
</evidence>
<comment type="caution">
    <text evidence="1">The sequence shown here is derived from an EMBL/GenBank/DDBJ whole genome shotgun (WGS) entry which is preliminary data.</text>
</comment>
<proteinExistence type="predicted"/>
<keyword evidence="2" id="KW-1185">Reference proteome</keyword>
<organism evidence="1 2">
    <name type="scientific">Sphagnurus paluster</name>
    <dbReference type="NCBI Taxonomy" id="117069"/>
    <lineage>
        <taxon>Eukaryota</taxon>
        <taxon>Fungi</taxon>
        <taxon>Dikarya</taxon>
        <taxon>Basidiomycota</taxon>
        <taxon>Agaricomycotina</taxon>
        <taxon>Agaricomycetes</taxon>
        <taxon>Agaricomycetidae</taxon>
        <taxon>Agaricales</taxon>
        <taxon>Tricholomatineae</taxon>
        <taxon>Lyophyllaceae</taxon>
        <taxon>Sphagnurus</taxon>
    </lineage>
</organism>